<dbReference type="OMA" id="QHAKQKF"/>
<name>A0A151S839_CAJCA</name>
<gene>
    <name evidence="3" type="ORF">KK1_027194</name>
</gene>
<accession>A0A151S839</accession>
<dbReference type="Proteomes" id="UP000075243">
    <property type="component" value="Unassembled WGS sequence"/>
</dbReference>
<sequence>MENKRQGKRKIHPFISIGSEGGIAGLLVFGGALAFAGFMAVASFASNKPVGHRISASIKLVEILDIDNSSFLYGLCMTFNLGISYIYVQEEKSELKETSVEENPTQEIVFSDYSHPESAASSNESGVAEAQEVEKDEEPQHDITSSETEDEKDDVDDVSEKATGTTTLDHKEEPVWPAKHTHVCTDSDVDDSDCDDAKKATMCQNLNVLMVSNYQPLTWLFPFLLLALLLLLVLLTHRPQESFYVLDEANSVVNRI</sequence>
<feature type="transmembrane region" description="Helical" evidence="2">
    <location>
        <begin position="70"/>
        <end position="88"/>
    </location>
</feature>
<evidence type="ECO:0000313" key="4">
    <source>
        <dbReference type="Proteomes" id="UP000075243"/>
    </source>
</evidence>
<evidence type="ECO:0000256" key="2">
    <source>
        <dbReference type="SAM" id="Phobius"/>
    </source>
</evidence>
<evidence type="ECO:0000256" key="1">
    <source>
        <dbReference type="SAM" id="MobiDB-lite"/>
    </source>
</evidence>
<dbReference type="EMBL" id="KQ483445">
    <property type="protein sequence ID" value="KYP50983.1"/>
    <property type="molecule type" value="Genomic_DNA"/>
</dbReference>
<dbReference type="Gramene" id="C.cajan_25022.t">
    <property type="protein sequence ID" value="C.cajan_25022.t"/>
    <property type="gene ID" value="C.cajan_25022"/>
</dbReference>
<organism evidence="3 4">
    <name type="scientific">Cajanus cajan</name>
    <name type="common">Pigeon pea</name>
    <name type="synonym">Cajanus indicus</name>
    <dbReference type="NCBI Taxonomy" id="3821"/>
    <lineage>
        <taxon>Eukaryota</taxon>
        <taxon>Viridiplantae</taxon>
        <taxon>Streptophyta</taxon>
        <taxon>Embryophyta</taxon>
        <taxon>Tracheophyta</taxon>
        <taxon>Spermatophyta</taxon>
        <taxon>Magnoliopsida</taxon>
        <taxon>eudicotyledons</taxon>
        <taxon>Gunneridae</taxon>
        <taxon>Pentapetalae</taxon>
        <taxon>rosids</taxon>
        <taxon>fabids</taxon>
        <taxon>Fabales</taxon>
        <taxon>Fabaceae</taxon>
        <taxon>Papilionoideae</taxon>
        <taxon>50 kb inversion clade</taxon>
        <taxon>NPAAA clade</taxon>
        <taxon>indigoferoid/millettioid clade</taxon>
        <taxon>Phaseoleae</taxon>
        <taxon>Cajanus</taxon>
    </lineage>
</organism>
<feature type="compositionally biased region" description="Acidic residues" evidence="1">
    <location>
        <begin position="147"/>
        <end position="157"/>
    </location>
</feature>
<keyword evidence="2" id="KW-0812">Transmembrane</keyword>
<keyword evidence="4" id="KW-1185">Reference proteome</keyword>
<feature type="transmembrane region" description="Helical" evidence="2">
    <location>
        <begin position="21"/>
        <end position="45"/>
    </location>
</feature>
<keyword evidence="2" id="KW-1133">Transmembrane helix</keyword>
<feature type="region of interest" description="Disordered" evidence="1">
    <location>
        <begin position="115"/>
        <end position="174"/>
    </location>
</feature>
<protein>
    <submittedName>
        <fullName evidence="3">Uncharacterized protein</fullName>
    </submittedName>
</protein>
<reference evidence="3" key="1">
    <citation type="journal article" date="2012" name="Nat. Biotechnol.">
        <title>Draft genome sequence of pigeonpea (Cajanus cajan), an orphan legume crop of resource-poor farmers.</title>
        <authorList>
            <person name="Varshney R.K."/>
            <person name="Chen W."/>
            <person name="Li Y."/>
            <person name="Bharti A.K."/>
            <person name="Saxena R.K."/>
            <person name="Schlueter J.A."/>
            <person name="Donoghue M.T."/>
            <person name="Azam S."/>
            <person name="Fan G."/>
            <person name="Whaley A.M."/>
            <person name="Farmer A.D."/>
            <person name="Sheridan J."/>
            <person name="Iwata A."/>
            <person name="Tuteja R."/>
            <person name="Penmetsa R.V."/>
            <person name="Wu W."/>
            <person name="Upadhyaya H.D."/>
            <person name="Yang S.P."/>
            <person name="Shah T."/>
            <person name="Saxena K.B."/>
            <person name="Michael T."/>
            <person name="McCombie W.R."/>
            <person name="Yang B."/>
            <person name="Zhang G."/>
            <person name="Yang H."/>
            <person name="Wang J."/>
            <person name="Spillane C."/>
            <person name="Cook D.R."/>
            <person name="May G.D."/>
            <person name="Xu X."/>
            <person name="Jackson S.A."/>
        </authorList>
    </citation>
    <scope>NUCLEOTIDE SEQUENCE [LARGE SCALE GENOMIC DNA]</scope>
</reference>
<proteinExistence type="predicted"/>
<dbReference type="AlphaFoldDB" id="A0A151S839"/>
<evidence type="ECO:0000313" key="3">
    <source>
        <dbReference type="EMBL" id="KYP50983.1"/>
    </source>
</evidence>
<keyword evidence="2" id="KW-0472">Membrane</keyword>
<feature type="transmembrane region" description="Helical" evidence="2">
    <location>
        <begin position="217"/>
        <end position="236"/>
    </location>
</feature>